<proteinExistence type="predicted"/>
<evidence type="ECO:0000313" key="3">
    <source>
        <dbReference type="Proteomes" id="UP001218188"/>
    </source>
</evidence>
<sequence length="192" mass="21704">MSHVQRMCALQLQDGSVRRSNTFEPGKFSGISGVQKLVRTTTYELFLRTHVPRDPTVLLYQLKVTKILWKQALKRMNTKTDREMQRFDRNTYRRRHFGSGFGSGSNLASTARTPNLNAGFGLAIFRTPNLNARSVQVRFRFGPISEPNLATTNRGGADKKRREEKTNGLMAPQTTAAFNSNCVTVVLGFKFE</sequence>
<dbReference type="AlphaFoldDB" id="A0AAD6WM09"/>
<feature type="compositionally biased region" description="Basic and acidic residues" evidence="1">
    <location>
        <begin position="156"/>
        <end position="165"/>
    </location>
</feature>
<protein>
    <submittedName>
        <fullName evidence="2">Uncharacterized protein</fullName>
    </submittedName>
</protein>
<reference evidence="2" key="1">
    <citation type="submission" date="2023-03" db="EMBL/GenBank/DDBJ databases">
        <title>Massive genome expansion in bonnet fungi (Mycena s.s.) driven by repeated elements and novel gene families across ecological guilds.</title>
        <authorList>
            <consortium name="Lawrence Berkeley National Laboratory"/>
            <person name="Harder C.B."/>
            <person name="Miyauchi S."/>
            <person name="Viragh M."/>
            <person name="Kuo A."/>
            <person name="Thoen E."/>
            <person name="Andreopoulos B."/>
            <person name="Lu D."/>
            <person name="Skrede I."/>
            <person name="Drula E."/>
            <person name="Henrissat B."/>
            <person name="Morin E."/>
            <person name="Kohler A."/>
            <person name="Barry K."/>
            <person name="LaButti K."/>
            <person name="Morin E."/>
            <person name="Salamov A."/>
            <person name="Lipzen A."/>
            <person name="Mereny Z."/>
            <person name="Hegedus B."/>
            <person name="Baldrian P."/>
            <person name="Stursova M."/>
            <person name="Weitz H."/>
            <person name="Taylor A."/>
            <person name="Grigoriev I.V."/>
            <person name="Nagy L.G."/>
            <person name="Martin F."/>
            <person name="Kauserud H."/>
        </authorList>
    </citation>
    <scope>NUCLEOTIDE SEQUENCE</scope>
    <source>
        <strain evidence="2">CBHHK200</strain>
    </source>
</reference>
<feature type="region of interest" description="Disordered" evidence="1">
    <location>
        <begin position="146"/>
        <end position="165"/>
    </location>
</feature>
<dbReference type="Proteomes" id="UP001218188">
    <property type="component" value="Unassembled WGS sequence"/>
</dbReference>
<accession>A0AAD6WM09</accession>
<organism evidence="2 3">
    <name type="scientific">Mycena alexandri</name>
    <dbReference type="NCBI Taxonomy" id="1745969"/>
    <lineage>
        <taxon>Eukaryota</taxon>
        <taxon>Fungi</taxon>
        <taxon>Dikarya</taxon>
        <taxon>Basidiomycota</taxon>
        <taxon>Agaricomycotina</taxon>
        <taxon>Agaricomycetes</taxon>
        <taxon>Agaricomycetidae</taxon>
        <taxon>Agaricales</taxon>
        <taxon>Marasmiineae</taxon>
        <taxon>Mycenaceae</taxon>
        <taxon>Mycena</taxon>
    </lineage>
</organism>
<keyword evidence="3" id="KW-1185">Reference proteome</keyword>
<dbReference type="EMBL" id="JARJCM010000573">
    <property type="protein sequence ID" value="KAJ7016176.1"/>
    <property type="molecule type" value="Genomic_DNA"/>
</dbReference>
<name>A0AAD6WM09_9AGAR</name>
<comment type="caution">
    <text evidence="2">The sequence shown here is derived from an EMBL/GenBank/DDBJ whole genome shotgun (WGS) entry which is preliminary data.</text>
</comment>
<evidence type="ECO:0000313" key="2">
    <source>
        <dbReference type="EMBL" id="KAJ7016176.1"/>
    </source>
</evidence>
<gene>
    <name evidence="2" type="ORF">C8F04DRAFT_1203077</name>
</gene>
<evidence type="ECO:0000256" key="1">
    <source>
        <dbReference type="SAM" id="MobiDB-lite"/>
    </source>
</evidence>